<keyword evidence="1" id="KW-0472">Membrane</keyword>
<dbReference type="Proteomes" id="UP000649617">
    <property type="component" value="Unassembled WGS sequence"/>
</dbReference>
<evidence type="ECO:0000256" key="1">
    <source>
        <dbReference type="SAM" id="Phobius"/>
    </source>
</evidence>
<name>A0A812IWM9_SYMPI</name>
<dbReference type="EMBL" id="CAJNIZ010000781">
    <property type="protein sequence ID" value="CAE7175174.1"/>
    <property type="molecule type" value="Genomic_DNA"/>
</dbReference>
<dbReference type="AlphaFoldDB" id="A0A812IWM9"/>
<keyword evidence="1" id="KW-1133">Transmembrane helix</keyword>
<feature type="transmembrane region" description="Helical" evidence="1">
    <location>
        <begin position="569"/>
        <end position="592"/>
    </location>
</feature>
<feature type="transmembrane region" description="Helical" evidence="1">
    <location>
        <begin position="612"/>
        <end position="633"/>
    </location>
</feature>
<keyword evidence="1" id="KW-0812">Transmembrane</keyword>
<reference evidence="2" key="1">
    <citation type="submission" date="2021-02" db="EMBL/GenBank/DDBJ databases">
        <authorList>
            <person name="Dougan E. K."/>
            <person name="Rhodes N."/>
            <person name="Thang M."/>
            <person name="Chan C."/>
        </authorList>
    </citation>
    <scope>NUCLEOTIDE SEQUENCE</scope>
</reference>
<feature type="transmembrane region" description="Helical" evidence="1">
    <location>
        <begin position="543"/>
        <end position="562"/>
    </location>
</feature>
<dbReference type="OrthoDB" id="423728at2759"/>
<keyword evidence="3" id="KW-1185">Reference proteome</keyword>
<gene>
    <name evidence="2" type="ORF">SPIL2461_LOCUS880</name>
</gene>
<feature type="transmembrane region" description="Helical" evidence="1">
    <location>
        <begin position="463"/>
        <end position="482"/>
    </location>
</feature>
<evidence type="ECO:0000313" key="2">
    <source>
        <dbReference type="EMBL" id="CAE7175174.1"/>
    </source>
</evidence>
<sequence length="887" mass="97043">MALRAQRRYSSDRWLACRLAFWMLVIGGPVIVYPVAEFFNSWGNRSSKYMASYNVAMQNFCFLLGPSLGASVRFSLEGLIGTMLALGNVLLINRAFGSYMNGGAFASRMNVTDVALGQLIYDSEWLPLCNLGTGERFVQTNSTAEFFRECLFNVHWDSLTEGSLRSLIVLADLTLFSSIFLWIGFGCCVRVYALIYTIYWAMSFVNPESAAFSDDPSDPWTQSIMTCTGAFIAVLSQLLPCRNDALSKAASLAAELAETTSAVIEALPLAASRAEVRLAIESAIDGTGLWQDDIAEHLAYAWFEDFDIWPSRCQRRKKLEAYVELLGSLLQHASMASRLAGQTLETQHECFAATLPSIQDVCCSAARAVPVPGECVDDSAQEDYLAAMDSLEVEFPKAASQLSGVAMSLALALCTIASGAISRLKLLDTTTFKTTCNPLRQLGWSYKLVNFLSQGQYPSHRRFVLRSTLAILFSFLFGWLGLERMLNAYNSGAAVTVATVVSTTTGAGFSLGLITRRLNAVVVGTVLGHSVGQVLAVQTEFHATLFALWLWVYAFVLIFQILHSSTNAGVALPTLAIGVYSVVPSSGVFRYYNTSVNVQAELSLGSSVKAAVLGGAIMLLIDLFLFSSARSLAQQQLKHTVEKCKGLLTRVLDLNHVQLKEASNADGSSNEEALVLHHLDELKRLLPSAAQEPKPKGIEFPLELFEKLQGWFRIVVSELGTLEWLFAMIAEASLTSSSDLPHQKDVESLLLEMESFFTKELNDIQVMLQDLYARRLQAALGGDATEGTAGSAAAIRQSILDRKEDSLRSASPQSSHFARRLSVLYVAAGSRKQLFQQLVEKMRMAASTVRGRTPLFDRLSQVELLISALHTCSAAISNIQMALAQYG</sequence>
<comment type="caution">
    <text evidence="2">The sequence shown here is derived from an EMBL/GenBank/DDBJ whole genome shotgun (WGS) entry which is preliminary data.</text>
</comment>
<feature type="transmembrane region" description="Helical" evidence="1">
    <location>
        <begin position="173"/>
        <end position="200"/>
    </location>
</feature>
<feature type="transmembrane region" description="Helical" evidence="1">
    <location>
        <begin position="74"/>
        <end position="92"/>
    </location>
</feature>
<protein>
    <submittedName>
        <fullName evidence="2">Uncharacterized protein</fullName>
    </submittedName>
</protein>
<feature type="transmembrane region" description="Helical" evidence="1">
    <location>
        <begin position="488"/>
        <end position="511"/>
    </location>
</feature>
<evidence type="ECO:0000313" key="3">
    <source>
        <dbReference type="Proteomes" id="UP000649617"/>
    </source>
</evidence>
<proteinExistence type="predicted"/>
<accession>A0A812IWM9</accession>
<organism evidence="2 3">
    <name type="scientific">Symbiodinium pilosum</name>
    <name type="common">Dinoflagellate</name>
    <dbReference type="NCBI Taxonomy" id="2952"/>
    <lineage>
        <taxon>Eukaryota</taxon>
        <taxon>Sar</taxon>
        <taxon>Alveolata</taxon>
        <taxon>Dinophyceae</taxon>
        <taxon>Suessiales</taxon>
        <taxon>Symbiodiniaceae</taxon>
        <taxon>Symbiodinium</taxon>
    </lineage>
</organism>
<feature type="transmembrane region" description="Helical" evidence="1">
    <location>
        <begin position="20"/>
        <end position="39"/>
    </location>
</feature>
<feature type="transmembrane region" description="Helical" evidence="1">
    <location>
        <begin position="220"/>
        <end position="239"/>
    </location>
</feature>